<accession>A0A3G1L232</accession>
<evidence type="ECO:0000256" key="10">
    <source>
        <dbReference type="HAMAP-Rule" id="MF_00255"/>
    </source>
</evidence>
<dbReference type="PRINTS" id="PR01045">
    <property type="entry name" value="TRNASYNTHGB"/>
</dbReference>
<dbReference type="GO" id="GO:0006420">
    <property type="term" value="P:arginyl-tRNA aminoacylation"/>
    <property type="evidence" value="ECO:0007669"/>
    <property type="project" value="InterPro"/>
</dbReference>
<dbReference type="InterPro" id="IPR008909">
    <property type="entry name" value="DALR_anticod-bd"/>
</dbReference>
<keyword evidence="5 10" id="KW-0547">Nucleotide-binding</keyword>
<dbReference type="GO" id="GO:0005524">
    <property type="term" value="F:ATP binding"/>
    <property type="evidence" value="ECO:0007669"/>
    <property type="project" value="UniProtKB-UniRule"/>
</dbReference>
<dbReference type="PANTHER" id="PTHR30075">
    <property type="entry name" value="GLYCYL-TRNA SYNTHETASE"/>
    <property type="match status" value="1"/>
</dbReference>
<evidence type="ECO:0000256" key="3">
    <source>
        <dbReference type="ARBA" id="ARBA00022490"/>
    </source>
</evidence>
<keyword evidence="13" id="KW-1185">Reference proteome</keyword>
<keyword evidence="7 10" id="KW-0648">Protein biosynthesis</keyword>
<dbReference type="PANTHER" id="PTHR30075:SF2">
    <property type="entry name" value="GLYCINE--TRNA LIGASE, CHLOROPLASTIC_MITOCHONDRIAL 2"/>
    <property type="match status" value="1"/>
</dbReference>
<evidence type="ECO:0000256" key="6">
    <source>
        <dbReference type="ARBA" id="ARBA00022840"/>
    </source>
</evidence>
<keyword evidence="6 10" id="KW-0067">ATP-binding</keyword>
<keyword evidence="8 10" id="KW-0030">Aminoacyl-tRNA synthetase</keyword>
<comment type="subcellular location">
    <subcellularLocation>
        <location evidence="1 10">Cytoplasm</location>
    </subcellularLocation>
</comment>
<dbReference type="GO" id="GO:0004814">
    <property type="term" value="F:arginine-tRNA ligase activity"/>
    <property type="evidence" value="ECO:0007669"/>
    <property type="project" value="InterPro"/>
</dbReference>
<evidence type="ECO:0000256" key="8">
    <source>
        <dbReference type="ARBA" id="ARBA00023146"/>
    </source>
</evidence>
<evidence type="ECO:0000256" key="5">
    <source>
        <dbReference type="ARBA" id="ARBA00022741"/>
    </source>
</evidence>
<dbReference type="NCBIfam" id="TIGR00211">
    <property type="entry name" value="glyS"/>
    <property type="match status" value="1"/>
</dbReference>
<dbReference type="SUPFAM" id="SSF109604">
    <property type="entry name" value="HD-domain/PDEase-like"/>
    <property type="match status" value="1"/>
</dbReference>
<reference evidence="12 13" key="1">
    <citation type="submission" date="2016-10" db="EMBL/GenBank/DDBJ databases">
        <title>Complete Genome Sequence of Peptococcaceae strain DCMF.</title>
        <authorList>
            <person name="Edwards R.J."/>
            <person name="Holland S.I."/>
            <person name="Deshpande N.P."/>
            <person name="Wong Y.K."/>
            <person name="Ertan H."/>
            <person name="Manefield M."/>
            <person name="Russell T.L."/>
            <person name="Lee M.J."/>
        </authorList>
    </citation>
    <scope>NUCLEOTIDE SEQUENCE [LARGE SCALE GENOMIC DNA]</scope>
    <source>
        <strain evidence="12 13">DCMF</strain>
    </source>
</reference>
<dbReference type="Pfam" id="PF02092">
    <property type="entry name" value="tRNA_synt_2f"/>
    <property type="match status" value="1"/>
</dbReference>
<comment type="catalytic activity">
    <reaction evidence="9 10">
        <text>tRNA(Gly) + glycine + ATP = glycyl-tRNA(Gly) + AMP + diphosphate</text>
        <dbReference type="Rhea" id="RHEA:16013"/>
        <dbReference type="Rhea" id="RHEA-COMP:9664"/>
        <dbReference type="Rhea" id="RHEA-COMP:9683"/>
        <dbReference type="ChEBI" id="CHEBI:30616"/>
        <dbReference type="ChEBI" id="CHEBI:33019"/>
        <dbReference type="ChEBI" id="CHEBI:57305"/>
        <dbReference type="ChEBI" id="CHEBI:78442"/>
        <dbReference type="ChEBI" id="CHEBI:78522"/>
        <dbReference type="ChEBI" id="CHEBI:456215"/>
        <dbReference type="EC" id="6.1.1.14"/>
    </reaction>
</comment>
<evidence type="ECO:0000259" key="11">
    <source>
        <dbReference type="Pfam" id="PF05746"/>
    </source>
</evidence>
<dbReference type="GO" id="GO:0006426">
    <property type="term" value="P:glycyl-tRNA aminoacylation"/>
    <property type="evidence" value="ECO:0007669"/>
    <property type="project" value="UniProtKB-UniRule"/>
</dbReference>
<dbReference type="HAMAP" id="MF_00255">
    <property type="entry name" value="Gly_tRNA_synth_beta"/>
    <property type="match status" value="1"/>
</dbReference>
<evidence type="ECO:0000256" key="7">
    <source>
        <dbReference type="ARBA" id="ARBA00022917"/>
    </source>
</evidence>
<dbReference type="AlphaFoldDB" id="A0A3G1L232"/>
<dbReference type="InterPro" id="IPR006194">
    <property type="entry name" value="Gly-tRNA-synth_heterodimer"/>
</dbReference>
<comment type="subunit">
    <text evidence="10">Tetramer of two alpha and two beta subunits.</text>
</comment>
<keyword evidence="4 10" id="KW-0436">Ligase</keyword>
<dbReference type="EMBL" id="CP017634">
    <property type="protein sequence ID" value="ATW28853.1"/>
    <property type="molecule type" value="Genomic_DNA"/>
</dbReference>
<evidence type="ECO:0000313" key="13">
    <source>
        <dbReference type="Proteomes" id="UP000323521"/>
    </source>
</evidence>
<proteinExistence type="inferred from homology"/>
<dbReference type="EC" id="6.1.1.14" evidence="10"/>
<evidence type="ECO:0000256" key="1">
    <source>
        <dbReference type="ARBA" id="ARBA00004496"/>
    </source>
</evidence>
<evidence type="ECO:0000256" key="9">
    <source>
        <dbReference type="ARBA" id="ARBA00047937"/>
    </source>
</evidence>
<dbReference type="Proteomes" id="UP000323521">
    <property type="component" value="Chromosome"/>
</dbReference>
<sequence>MAKDLLFEIGTEEIPARFMASALKQMKELGESSLKEARLAFSHIHVYGTPRRLALLVEGLAEKQADVQEEVKGPSEKAAFDGEGNPTKAVLGFARGQGVEVKDLAIKETPAGKYVFATKKAAGQGAETVLPGILLNLVHKLYFPKPMRWGDLEMRFARPIRWMVALFGNEVLPVEVEGLKAGRESRSHRFLGQGIVELASPDQYIPKLKENYCIVDQNERKQLIWQQIQETAGKSGGQVLPDDELLEEVTYLLEYPTALCGGFEEKYLALPKEVLITPMREHQRYFPVLKEDGSLLPKFITVRNGLAEHLDIVTAGNEKVLKARLADAEFFYTEDLKKNLADHVPKLESIVFHERLGSLYAKVERVQKLAEYIGQQLGFSPEEIRDTRRAAYLSKADLVTNVVYEFPELQGIMGEYYARHAGENTAVSTAIREHYQPRFAGDMVPQSRVGTAVALADKLDSIVGFFGMNIQPTGSQDPYALRRQALGMVHTILHHNLEISLPYLVRKAYQLLQEQVVFPQDEQKTLSDILAFFKQRMDNVLTEAGIRYDVINAVLAADLDHLSEIRRKAVAISEFRESTEFHQLITGFTRAANLAKNAVKNDVRPDSFTYEEETCLYQEFLKVKEKADAYIGRKDYQKALGAVADLREPIDHFFTAVMVMVDDTDIKENRLALLKQIADYVTGIADLSQLVV</sequence>
<dbReference type="InterPro" id="IPR015944">
    <property type="entry name" value="Gly-tRNA-synth_bsu"/>
</dbReference>
<evidence type="ECO:0000256" key="4">
    <source>
        <dbReference type="ARBA" id="ARBA00022598"/>
    </source>
</evidence>
<evidence type="ECO:0000256" key="2">
    <source>
        <dbReference type="ARBA" id="ARBA00008226"/>
    </source>
</evidence>
<evidence type="ECO:0000313" key="12">
    <source>
        <dbReference type="EMBL" id="ATW28853.1"/>
    </source>
</evidence>
<feature type="domain" description="DALR anticodon binding" evidence="11">
    <location>
        <begin position="588"/>
        <end position="679"/>
    </location>
</feature>
<gene>
    <name evidence="10" type="primary">glyS</name>
    <name evidence="12" type="ORF">DCMF_23555</name>
</gene>
<dbReference type="PROSITE" id="PS50861">
    <property type="entry name" value="AA_TRNA_LIGASE_II_GLYAB"/>
    <property type="match status" value="1"/>
</dbReference>
<dbReference type="GO" id="GO:0004820">
    <property type="term" value="F:glycine-tRNA ligase activity"/>
    <property type="evidence" value="ECO:0007669"/>
    <property type="project" value="UniProtKB-UniRule"/>
</dbReference>
<organism evidence="12 13">
    <name type="scientific">Formimonas warabiya</name>
    <dbReference type="NCBI Taxonomy" id="1761012"/>
    <lineage>
        <taxon>Bacteria</taxon>
        <taxon>Bacillati</taxon>
        <taxon>Bacillota</taxon>
        <taxon>Clostridia</taxon>
        <taxon>Eubacteriales</taxon>
        <taxon>Peptococcaceae</taxon>
        <taxon>Candidatus Formimonas</taxon>
    </lineage>
</organism>
<comment type="similarity">
    <text evidence="2 10">Belongs to the class-II aminoacyl-tRNA synthetase family.</text>
</comment>
<keyword evidence="3 10" id="KW-0963">Cytoplasm</keyword>
<dbReference type="GO" id="GO:0005829">
    <property type="term" value="C:cytosol"/>
    <property type="evidence" value="ECO:0007669"/>
    <property type="project" value="TreeGrafter"/>
</dbReference>
<dbReference type="OrthoDB" id="9775440at2"/>
<name>A0A3G1L232_FORW1</name>
<protein>
    <recommendedName>
        <fullName evidence="10">Glycine--tRNA ligase beta subunit</fullName>
        <ecNumber evidence="10">6.1.1.14</ecNumber>
    </recommendedName>
    <alternativeName>
        <fullName evidence="10">Glycyl-tRNA synthetase beta subunit</fullName>
        <shortName evidence="10">GlyRS</shortName>
    </alternativeName>
</protein>
<dbReference type="Pfam" id="PF05746">
    <property type="entry name" value="DALR_1"/>
    <property type="match status" value="1"/>
</dbReference>
<dbReference type="KEGG" id="fwa:DCMF_23555"/>